<keyword evidence="2" id="KW-1185">Reference proteome</keyword>
<evidence type="ECO:0000313" key="1">
    <source>
        <dbReference type="EMBL" id="CAE8611530.1"/>
    </source>
</evidence>
<accession>A0A813FHY7</accession>
<feature type="non-terminal residue" evidence="1">
    <location>
        <position position="1"/>
    </location>
</feature>
<organism evidence="1 2">
    <name type="scientific">Polarella glacialis</name>
    <name type="common">Dinoflagellate</name>
    <dbReference type="NCBI Taxonomy" id="89957"/>
    <lineage>
        <taxon>Eukaryota</taxon>
        <taxon>Sar</taxon>
        <taxon>Alveolata</taxon>
        <taxon>Dinophyceae</taxon>
        <taxon>Suessiales</taxon>
        <taxon>Suessiaceae</taxon>
        <taxon>Polarella</taxon>
    </lineage>
</organism>
<name>A0A813FHY7_POLGL</name>
<comment type="caution">
    <text evidence="1">The sequence shown here is derived from an EMBL/GenBank/DDBJ whole genome shotgun (WGS) entry which is preliminary data.</text>
</comment>
<reference evidence="1" key="1">
    <citation type="submission" date="2021-02" db="EMBL/GenBank/DDBJ databases">
        <authorList>
            <person name="Dougan E. K."/>
            <person name="Rhodes N."/>
            <person name="Thang M."/>
            <person name="Chan C."/>
        </authorList>
    </citation>
    <scope>NUCLEOTIDE SEQUENCE</scope>
</reference>
<evidence type="ECO:0000313" key="2">
    <source>
        <dbReference type="Proteomes" id="UP000654075"/>
    </source>
</evidence>
<protein>
    <submittedName>
        <fullName evidence="1">Uncharacterized protein</fullName>
    </submittedName>
</protein>
<gene>
    <name evidence="1" type="ORF">PGLA1383_LOCUS29332</name>
</gene>
<proteinExistence type="predicted"/>
<dbReference type="Proteomes" id="UP000654075">
    <property type="component" value="Unassembled WGS sequence"/>
</dbReference>
<dbReference type="EMBL" id="CAJNNV010025029">
    <property type="protein sequence ID" value="CAE8611530.1"/>
    <property type="molecule type" value="Genomic_DNA"/>
</dbReference>
<dbReference type="OrthoDB" id="414689at2759"/>
<sequence>MSHSGDILKVARRSPYYQNRFFDIIDFNGLSDLLYADDTLLLAIKRPAMEVYLAVVAQSGAEYGLSLHLGSSSIKSGLNASLGCLQVALKQLGSYAAVAIRSSRRDLLMTYKGQKSKGIFFQWDGESRFAFSPTGESFHIHIRKVLNIPVVIGPFVNERLTGPLDNGEEVKFSFWGETPEILEQVRRRVLRFTSGELDHELN</sequence>
<dbReference type="AlphaFoldDB" id="A0A813FHY7"/>